<gene>
    <name evidence="1" type="ORF">NKI33_19665</name>
</gene>
<protein>
    <submittedName>
        <fullName evidence="1">Uncharacterized protein</fullName>
    </submittedName>
</protein>
<proteinExistence type="predicted"/>
<accession>A0ABV1YJ34</accession>
<evidence type="ECO:0000313" key="1">
    <source>
        <dbReference type="EMBL" id="MER8935183.1"/>
    </source>
</evidence>
<reference evidence="1 2" key="1">
    <citation type="journal article" date="2024" name="Proc. Natl. Acad. Sci. U.S.A.">
        <title>The evolutionary genomics of adaptation to stress in wild rhizobium bacteria.</title>
        <authorList>
            <person name="Kehlet-Delgado H."/>
            <person name="Montoya A.P."/>
            <person name="Jensen K.T."/>
            <person name="Wendlandt C.E."/>
            <person name="Dexheimer C."/>
            <person name="Roberts M."/>
            <person name="Torres Martinez L."/>
            <person name="Friesen M.L."/>
            <person name="Griffitts J.S."/>
            <person name="Porter S.S."/>
        </authorList>
    </citation>
    <scope>NUCLEOTIDE SEQUENCE [LARGE SCALE GENOMIC DNA]</scope>
    <source>
        <strain evidence="1 2">M0729</strain>
    </source>
</reference>
<dbReference type="SUPFAM" id="SSF51120">
    <property type="entry name" value="beta-Roll"/>
    <property type="match status" value="1"/>
</dbReference>
<dbReference type="RefSeq" id="WP_352657211.1">
    <property type="nucleotide sequence ID" value="NZ_JAMYMY010000006.1"/>
</dbReference>
<dbReference type="EMBL" id="JAMYPJ010000029">
    <property type="protein sequence ID" value="MER8935183.1"/>
    <property type="molecule type" value="Genomic_DNA"/>
</dbReference>
<keyword evidence="2" id="KW-1185">Reference proteome</keyword>
<dbReference type="Proteomes" id="UP001464387">
    <property type="component" value="Unassembled WGS sequence"/>
</dbReference>
<evidence type="ECO:0000313" key="2">
    <source>
        <dbReference type="Proteomes" id="UP001464387"/>
    </source>
</evidence>
<organism evidence="1 2">
    <name type="scientific">Mesorhizobium opportunistum</name>
    <dbReference type="NCBI Taxonomy" id="593909"/>
    <lineage>
        <taxon>Bacteria</taxon>
        <taxon>Pseudomonadati</taxon>
        <taxon>Pseudomonadota</taxon>
        <taxon>Alphaproteobacteria</taxon>
        <taxon>Hyphomicrobiales</taxon>
        <taxon>Phyllobacteriaceae</taxon>
        <taxon>Mesorhizobium</taxon>
    </lineage>
</organism>
<sequence length="139" mass="15050">MVKFIEGGPGSKVPPPDFDDLLPPEIRADYTLPYVWWGDDHTGEIGGWINGRDGDGKDSLTGSTDNDTIHFLGPVIGFDPGVGWEPDISTITDFDPTEDKFAFYAVRLGNDNSAHEFAHLGGVVTVADLGLTASDFTFF</sequence>
<dbReference type="InterPro" id="IPR011049">
    <property type="entry name" value="Serralysin-like_metalloprot_C"/>
</dbReference>
<comment type="caution">
    <text evidence="1">The sequence shown here is derived from an EMBL/GenBank/DDBJ whole genome shotgun (WGS) entry which is preliminary data.</text>
</comment>
<name>A0ABV1YJ34_9HYPH</name>